<proteinExistence type="predicted"/>
<reference evidence="1" key="2">
    <citation type="submission" date="2022-01" db="EMBL/GenBank/DDBJ databases">
        <authorList>
            <person name="Yamashiro T."/>
            <person name="Shiraishi A."/>
            <person name="Satake H."/>
            <person name="Nakayama K."/>
        </authorList>
    </citation>
    <scope>NUCLEOTIDE SEQUENCE</scope>
</reference>
<gene>
    <name evidence="1" type="ORF">Tco_0803165</name>
</gene>
<keyword evidence="2" id="KW-1185">Reference proteome</keyword>
<organism evidence="1 2">
    <name type="scientific">Tanacetum coccineum</name>
    <dbReference type="NCBI Taxonomy" id="301880"/>
    <lineage>
        <taxon>Eukaryota</taxon>
        <taxon>Viridiplantae</taxon>
        <taxon>Streptophyta</taxon>
        <taxon>Embryophyta</taxon>
        <taxon>Tracheophyta</taxon>
        <taxon>Spermatophyta</taxon>
        <taxon>Magnoliopsida</taxon>
        <taxon>eudicotyledons</taxon>
        <taxon>Gunneridae</taxon>
        <taxon>Pentapetalae</taxon>
        <taxon>asterids</taxon>
        <taxon>campanulids</taxon>
        <taxon>Asterales</taxon>
        <taxon>Asteraceae</taxon>
        <taxon>Asteroideae</taxon>
        <taxon>Anthemideae</taxon>
        <taxon>Anthemidinae</taxon>
        <taxon>Tanacetum</taxon>
    </lineage>
</organism>
<name>A0ABQ5A1R2_9ASTR</name>
<reference evidence="1" key="1">
    <citation type="journal article" date="2022" name="Int. J. Mol. Sci.">
        <title>Draft Genome of Tanacetum Coccineum: Genomic Comparison of Closely Related Tanacetum-Family Plants.</title>
        <authorList>
            <person name="Yamashiro T."/>
            <person name="Shiraishi A."/>
            <person name="Nakayama K."/>
            <person name="Satake H."/>
        </authorList>
    </citation>
    <scope>NUCLEOTIDE SEQUENCE</scope>
</reference>
<dbReference type="Proteomes" id="UP001151760">
    <property type="component" value="Unassembled WGS sequence"/>
</dbReference>
<evidence type="ECO:0000313" key="1">
    <source>
        <dbReference type="EMBL" id="GJS96197.1"/>
    </source>
</evidence>
<comment type="caution">
    <text evidence="1">The sequence shown here is derived from an EMBL/GenBank/DDBJ whole genome shotgun (WGS) entry which is preliminary data.</text>
</comment>
<evidence type="ECO:0000313" key="2">
    <source>
        <dbReference type="Proteomes" id="UP001151760"/>
    </source>
</evidence>
<protein>
    <submittedName>
        <fullName evidence="1">Uncharacterized protein</fullName>
    </submittedName>
</protein>
<dbReference type="EMBL" id="BQNB010011868">
    <property type="protein sequence ID" value="GJS96197.1"/>
    <property type="molecule type" value="Genomic_DNA"/>
</dbReference>
<accession>A0ABQ5A1R2</accession>
<sequence length="71" mass="8476">MRRGEGEAELVDDFSSGRECVDVVYVGPRDECYESGGGEERDLRCERDLRREERRSYRGRKSEERWSRLQM</sequence>